<dbReference type="Pfam" id="PF01263">
    <property type="entry name" value="Aldose_epim"/>
    <property type="match status" value="1"/>
</dbReference>
<dbReference type="InterPro" id="IPR011013">
    <property type="entry name" value="Gal_mutarotase_sf_dom"/>
</dbReference>
<evidence type="ECO:0000256" key="1">
    <source>
        <dbReference type="ARBA" id="ARBA00001913"/>
    </source>
</evidence>
<accession>A0A1E5T9Y4</accession>
<dbReference type="InterPro" id="IPR037481">
    <property type="entry name" value="LacX"/>
</dbReference>
<evidence type="ECO:0000313" key="5">
    <source>
        <dbReference type="Proteomes" id="UP000095713"/>
    </source>
</evidence>
<evidence type="ECO:0000256" key="3">
    <source>
        <dbReference type="ARBA" id="ARBA00022837"/>
    </source>
</evidence>
<dbReference type="EMBL" id="MDJD01000034">
    <property type="protein sequence ID" value="OEK08127.1"/>
    <property type="molecule type" value="Genomic_DNA"/>
</dbReference>
<keyword evidence="5" id="KW-1185">Reference proteome</keyword>
<evidence type="ECO:0000256" key="2">
    <source>
        <dbReference type="ARBA" id="ARBA00011245"/>
    </source>
</evidence>
<dbReference type="GO" id="GO:0030246">
    <property type="term" value="F:carbohydrate binding"/>
    <property type="evidence" value="ECO:0007669"/>
    <property type="project" value="InterPro"/>
</dbReference>
<dbReference type="SUPFAM" id="SSF74650">
    <property type="entry name" value="Galactose mutarotase-like"/>
    <property type="match status" value="1"/>
</dbReference>
<protein>
    <submittedName>
        <fullName evidence="4">Aldose epimerase</fullName>
    </submittedName>
</protein>
<dbReference type="RefSeq" id="WP_069829638.1">
    <property type="nucleotide sequence ID" value="NZ_MDJD01000034.1"/>
</dbReference>
<reference evidence="4 5" key="1">
    <citation type="submission" date="2016-05" db="EMBL/GenBank/DDBJ databases">
        <title>Draft Genome Sequence of Algibacter sp. Strain SK-16 Isolated from the Surface Water of Aburatsubo Inlet.</title>
        <authorList>
            <person name="Wong S.-K."/>
            <person name="Yoshizawa S."/>
            <person name="Nakajima Y."/>
            <person name="Ogura Y."/>
            <person name="Tetsuya H."/>
            <person name="Hamasaki K."/>
        </authorList>
    </citation>
    <scope>NUCLEOTIDE SEQUENCE [LARGE SCALE GENOMIC DNA]</scope>
    <source>
        <strain evidence="4 5">SK-16</strain>
    </source>
</reference>
<sequence>MYTLQNDKLKIVVKKTGAELCKIKAVKNTASFMWHADHAIWGSYSPNLFPIIGALKKGTYFYEGQEYILPKHGFVRRNDHIILHEQTKNSLTFKLTSNEDLLKIYPFMFEFYITYKLHDTIIEVIYTVKNIDNKTMYFSVGGHPAFKCPLYENENYEDYILEFEHVEHSKTHLINMDNQLVSSKEKVIFNTSNQIPLKHELFNNDALIFKDLKSKKVTLKSNKHGAILSVRFNDFPYLGIWAKPNGDYVCIEPWLGIADSEITNQNIKEKEGIISLYASKTFVASYNIEIHNNHLA</sequence>
<dbReference type="CDD" id="cd09024">
    <property type="entry name" value="Aldose_epim_lacX"/>
    <property type="match status" value="1"/>
</dbReference>
<proteinExistence type="predicted"/>
<dbReference type="GO" id="GO:0016853">
    <property type="term" value="F:isomerase activity"/>
    <property type="evidence" value="ECO:0007669"/>
    <property type="project" value="InterPro"/>
</dbReference>
<name>A0A1E5T9Y4_9FLAO</name>
<dbReference type="OrthoDB" id="9795355at2"/>
<dbReference type="AlphaFoldDB" id="A0A1E5T9Y4"/>
<comment type="subunit">
    <text evidence="2">Monomer.</text>
</comment>
<keyword evidence="3" id="KW-0106">Calcium</keyword>
<comment type="caution">
    <text evidence="4">The sequence shown here is derived from an EMBL/GenBank/DDBJ whole genome shotgun (WGS) entry which is preliminary data.</text>
</comment>
<dbReference type="InterPro" id="IPR014718">
    <property type="entry name" value="GH-type_carb-bd"/>
</dbReference>
<dbReference type="GO" id="GO:0005975">
    <property type="term" value="P:carbohydrate metabolic process"/>
    <property type="evidence" value="ECO:0007669"/>
    <property type="project" value="InterPro"/>
</dbReference>
<gene>
    <name evidence="4" type="ORF">A8C32_01310</name>
</gene>
<dbReference type="STRING" id="1849968.A8C32_01310"/>
<evidence type="ECO:0000313" key="4">
    <source>
        <dbReference type="EMBL" id="OEK08127.1"/>
    </source>
</evidence>
<dbReference type="Gene3D" id="2.70.98.10">
    <property type="match status" value="1"/>
</dbReference>
<dbReference type="Proteomes" id="UP000095713">
    <property type="component" value="Unassembled WGS sequence"/>
</dbReference>
<dbReference type="InterPro" id="IPR008183">
    <property type="entry name" value="Aldose_1/G6P_1-epimerase"/>
</dbReference>
<comment type="cofactor">
    <cofactor evidence="1">
        <name>Ca(2+)</name>
        <dbReference type="ChEBI" id="CHEBI:29108"/>
    </cofactor>
</comment>
<organism evidence="4 5">
    <name type="scientific">Flavivirga aquatica</name>
    <dbReference type="NCBI Taxonomy" id="1849968"/>
    <lineage>
        <taxon>Bacteria</taxon>
        <taxon>Pseudomonadati</taxon>
        <taxon>Bacteroidota</taxon>
        <taxon>Flavobacteriia</taxon>
        <taxon>Flavobacteriales</taxon>
        <taxon>Flavobacteriaceae</taxon>
        <taxon>Flavivirga</taxon>
    </lineage>
</organism>